<dbReference type="AlphaFoldDB" id="A0ABD3MTI2"/>
<reference evidence="1 2" key="1">
    <citation type="submission" date="2024-10" db="EMBL/GenBank/DDBJ databases">
        <title>Updated reference genomes for cyclostephanoid diatoms.</title>
        <authorList>
            <person name="Roberts W.R."/>
            <person name="Alverson A.J."/>
        </authorList>
    </citation>
    <scope>NUCLEOTIDE SEQUENCE [LARGE SCALE GENOMIC DNA]</scope>
    <source>
        <strain evidence="1 2">AJA010-31</strain>
    </source>
</reference>
<protein>
    <submittedName>
        <fullName evidence="1">Uncharacterized protein</fullName>
    </submittedName>
</protein>
<organism evidence="1 2">
    <name type="scientific">Cyclotella atomus</name>
    <dbReference type="NCBI Taxonomy" id="382360"/>
    <lineage>
        <taxon>Eukaryota</taxon>
        <taxon>Sar</taxon>
        <taxon>Stramenopiles</taxon>
        <taxon>Ochrophyta</taxon>
        <taxon>Bacillariophyta</taxon>
        <taxon>Coscinodiscophyceae</taxon>
        <taxon>Thalassiosirophycidae</taxon>
        <taxon>Stephanodiscales</taxon>
        <taxon>Stephanodiscaceae</taxon>
        <taxon>Cyclotella</taxon>
    </lineage>
</organism>
<name>A0ABD3MTI2_9STRA</name>
<comment type="caution">
    <text evidence="1">The sequence shown here is derived from an EMBL/GenBank/DDBJ whole genome shotgun (WGS) entry which is preliminary data.</text>
</comment>
<gene>
    <name evidence="1" type="ORF">ACHAWO_003405</name>
</gene>
<sequence>MSVVRGRSVRFSQCEAKVTRIRYPEDLDLNELWYSDEEIGLIYRMVLQDVASCSAMLTDATVDLQDRETFKAHVILCTGLDHLVSTDLPRRVRALEQMKRQHKRTIIAAQRLLRVIDPGEEDLARLSQASSQPRRDRARRVAALAASIEDE</sequence>
<proteinExistence type="predicted"/>
<evidence type="ECO:0000313" key="2">
    <source>
        <dbReference type="Proteomes" id="UP001530400"/>
    </source>
</evidence>
<keyword evidence="2" id="KW-1185">Reference proteome</keyword>
<evidence type="ECO:0000313" key="1">
    <source>
        <dbReference type="EMBL" id="KAL3767098.1"/>
    </source>
</evidence>
<dbReference type="EMBL" id="JALLPJ020001374">
    <property type="protein sequence ID" value="KAL3767098.1"/>
    <property type="molecule type" value="Genomic_DNA"/>
</dbReference>
<accession>A0ABD3MTI2</accession>
<dbReference type="Proteomes" id="UP001530400">
    <property type="component" value="Unassembled WGS sequence"/>
</dbReference>